<proteinExistence type="predicted"/>
<dbReference type="PANTHER" id="PTHR37988">
    <property type="entry name" value="UPF0592 MEMBRANE PROTEIN C7D4.03C"/>
    <property type="match status" value="1"/>
</dbReference>
<sequence length="1321" mass="145979">RRRRRRRPHDVVPRLCRDVPLCRPEKADSNVGLSVFFRHTDTSQRDRQKRSRTASCICLRGLPACAVSRSATIMAPAVEQPARASSPSRPSLDILPLASTSFDDPTTSQPVAQPQPQPQDHGAGALDWQSLADLPAFEVPSFNTEFQLDTSGFSGGKKLQPAQRPEPEPAPQPRLPRPQEEALNKLLRKPPVARSRTASLINRPRTWLSSGSKPTKEAANDGRQSRPHSSQAADHGFVTATLDPPQSRPSERGMPPSASFANFARWSWAATSRSPSPKNVREPPANKPPSRAATMRHTKAPPDRLQLITDMDLGQTEKNQTPDSPKPASKTFARSSSYFAKMKQKPPASMTRILDGGPESDNSCASSSTSLGNRASNSEKTSASQSTCSDGNTNTPITDESSNEMIPHMRDSLWSSFKTLEVELKGFGFKQTAQRVSQVKNLVLPFLRSTMDHKSTKSLGLEDVDRRATVLNKWWVAILEMLEDQAQHPVPGVDRPILLEAATLLMMRPEWRQATTYFQAVADRSPSERVRSRSRTNSSDSSQSALLAESAEHSVRTMFVTNLVKQMGYVVDKMSMRHAPLSLVNFSGKTCAYAFFFAPGVADILVRLWGLTPELIRRAANEFGLPRKDTGESDDITALFPPKLGHFGWTSAKQVWDMLKRIPKMSLLVARISWTGPWVSRWKGRDTDLFFIFCKYFHVLSDQFMPSGLPLTEKARSPAFVLVHAQLLSILDTTIHRQTAIEHAYGPPLIDSVNGVDASALAMPLPPTNLMKGMAENRLVILLRDVLADGAAEMACARHTFAESFAAVMKGATCKTSQFNSAACFTLCDFLEEAIMIFHEFGSRNMSTQYIDWTFWLEVCKRIMNSLNTMSEVRMLSFIHTIWDAVAKDPRRKAALCLDWLLAEETFTTYFNNWCPMVRAYYQRLLCWRICRDDGNANEVDLNIMFVAAARLKTVWSHYLYLKRTAEEAGRATPSTVPMCPALGKKFMIIRQEVNTPQPGLFMGFDTFARTSSSDGSSWNGFPETSLSGKGDSKKRWSLLGKVLSMTTGSSAGQSAASDGFARNPLTDSEPFSARREATDMSARPVAPLAMSNATRSNGRTGTAESDSLSSSPVFDEQKYTFKFILGWLQHPAPTLGRDLTRPRLPAPAQSQVALKARNGRAASPSPTLELSLGPGREVRQNGLGQRDRRSSVNASVEEWLRGTPMAAAGLDNENWNTSSSGANDRRHSSASEMSYASTEAQASQLQETYEATREPLTKAVKPVGIYAKSCVYSGRALAEWGQVVSECNSFIDRRREEGVGRLGEMEVPQLGVEGFRKAGG</sequence>
<evidence type="ECO:0000313" key="2">
    <source>
        <dbReference type="EMBL" id="KND90285.1"/>
    </source>
</evidence>
<feature type="region of interest" description="Disordered" evidence="1">
    <location>
        <begin position="1156"/>
        <end position="1239"/>
    </location>
</feature>
<feature type="region of interest" description="Disordered" evidence="1">
    <location>
        <begin position="1051"/>
        <end position="1112"/>
    </location>
</feature>
<feature type="compositionally biased region" description="Low complexity" evidence="1">
    <location>
        <begin position="81"/>
        <end position="91"/>
    </location>
</feature>
<feature type="compositionally biased region" description="Low complexity" evidence="1">
    <location>
        <begin position="535"/>
        <end position="547"/>
    </location>
</feature>
<protein>
    <submittedName>
        <fullName evidence="2">Membrane protein</fullName>
    </submittedName>
</protein>
<feature type="non-terminal residue" evidence="2">
    <location>
        <position position="1"/>
    </location>
</feature>
<feature type="region of interest" description="Disordered" evidence="1">
    <location>
        <begin position="528"/>
        <end position="547"/>
    </location>
</feature>
<dbReference type="EMBL" id="LFRF01000014">
    <property type="protein sequence ID" value="KND90285.1"/>
    <property type="molecule type" value="Genomic_DNA"/>
</dbReference>
<feature type="compositionally biased region" description="Polar residues" evidence="1">
    <location>
        <begin position="360"/>
        <end position="404"/>
    </location>
</feature>
<feature type="region of interest" description="Disordered" evidence="1">
    <location>
        <begin position="1013"/>
        <end position="1033"/>
    </location>
</feature>
<feature type="compositionally biased region" description="Polar residues" evidence="1">
    <location>
        <begin position="1214"/>
        <end position="1223"/>
    </location>
</feature>
<feature type="compositionally biased region" description="Polar residues" evidence="1">
    <location>
        <begin position="1013"/>
        <end position="1028"/>
    </location>
</feature>
<feature type="compositionally biased region" description="Low complexity" evidence="1">
    <location>
        <begin position="105"/>
        <end position="114"/>
    </location>
</feature>
<evidence type="ECO:0000313" key="3">
    <source>
        <dbReference type="Proteomes" id="UP000036947"/>
    </source>
</evidence>
<feature type="compositionally biased region" description="Low complexity" evidence="1">
    <location>
        <begin position="1051"/>
        <end position="1062"/>
    </location>
</feature>
<dbReference type="PANTHER" id="PTHR37988:SF1">
    <property type="entry name" value="UPF0592 MEMBRANE PROTEIN C7D4.03C"/>
    <property type="match status" value="1"/>
</dbReference>
<gene>
    <name evidence="2" type="ORF">TOPH_05166</name>
</gene>
<dbReference type="InterPro" id="IPR013887">
    <property type="entry name" value="UPF0592"/>
</dbReference>
<feature type="compositionally biased region" description="Polar residues" evidence="1">
    <location>
        <begin position="1092"/>
        <end position="1112"/>
    </location>
</feature>
<dbReference type="STRING" id="1163406.A0A0L0N920"/>
<comment type="caution">
    <text evidence="2">The sequence shown here is derived from an EMBL/GenBank/DDBJ whole genome shotgun (WGS) entry which is preliminary data.</text>
</comment>
<name>A0A0L0N920_TOLOC</name>
<evidence type="ECO:0000256" key="1">
    <source>
        <dbReference type="SAM" id="MobiDB-lite"/>
    </source>
</evidence>
<dbReference type="Proteomes" id="UP000036947">
    <property type="component" value="Unassembled WGS sequence"/>
</dbReference>
<feature type="region of interest" description="Disordered" evidence="1">
    <location>
        <begin position="78"/>
        <end position="124"/>
    </location>
</feature>
<dbReference type="OrthoDB" id="296767at2759"/>
<organism evidence="2 3">
    <name type="scientific">Tolypocladium ophioglossoides (strain CBS 100239)</name>
    <name type="common">Snaketongue truffleclub</name>
    <name type="synonym">Elaphocordyceps ophioglossoides</name>
    <dbReference type="NCBI Taxonomy" id="1163406"/>
    <lineage>
        <taxon>Eukaryota</taxon>
        <taxon>Fungi</taxon>
        <taxon>Dikarya</taxon>
        <taxon>Ascomycota</taxon>
        <taxon>Pezizomycotina</taxon>
        <taxon>Sordariomycetes</taxon>
        <taxon>Hypocreomycetidae</taxon>
        <taxon>Hypocreales</taxon>
        <taxon>Ophiocordycipitaceae</taxon>
        <taxon>Tolypocladium</taxon>
    </lineage>
</organism>
<keyword evidence="3" id="KW-1185">Reference proteome</keyword>
<accession>A0A0L0N920</accession>
<dbReference type="Pfam" id="PF08578">
    <property type="entry name" value="DUF1765"/>
    <property type="match status" value="1"/>
</dbReference>
<feature type="region of interest" description="Disordered" evidence="1">
    <location>
        <begin position="146"/>
        <end position="404"/>
    </location>
</feature>
<feature type="compositionally biased region" description="Basic and acidic residues" evidence="1">
    <location>
        <begin position="214"/>
        <end position="224"/>
    </location>
</feature>
<reference evidence="2" key="1">
    <citation type="journal article" date="2015" name="BMC Genomics">
        <title>The genome of the truffle-parasite Tolypocladium ophioglossoides and the evolution of antifungal peptaibiotics.</title>
        <authorList>
            <person name="Quandt C.A."/>
            <person name="Bushley K.E."/>
            <person name="Spatafora J.W."/>
        </authorList>
    </citation>
    <scope>NUCLEOTIDE SEQUENCE [LARGE SCALE GENOMIC DNA]</scope>
    <source>
        <strain evidence="2">CBS 100239</strain>
    </source>
</reference>